<protein>
    <submittedName>
        <fullName evidence="2">Uncharacterized protein</fullName>
    </submittedName>
</protein>
<evidence type="ECO:0000256" key="1">
    <source>
        <dbReference type="SAM" id="Phobius"/>
    </source>
</evidence>
<dbReference type="AlphaFoldDB" id="A0A284RPB2"/>
<organism evidence="2 3">
    <name type="scientific">Armillaria ostoyae</name>
    <name type="common">Armillaria root rot fungus</name>
    <dbReference type="NCBI Taxonomy" id="47428"/>
    <lineage>
        <taxon>Eukaryota</taxon>
        <taxon>Fungi</taxon>
        <taxon>Dikarya</taxon>
        <taxon>Basidiomycota</taxon>
        <taxon>Agaricomycotina</taxon>
        <taxon>Agaricomycetes</taxon>
        <taxon>Agaricomycetidae</taxon>
        <taxon>Agaricales</taxon>
        <taxon>Marasmiineae</taxon>
        <taxon>Physalacriaceae</taxon>
        <taxon>Armillaria</taxon>
    </lineage>
</organism>
<keyword evidence="1" id="KW-1133">Transmembrane helix</keyword>
<dbReference type="PANTHER" id="PTHR31274:SF1">
    <property type="entry name" value="AGL149CP"/>
    <property type="match status" value="1"/>
</dbReference>
<dbReference type="Proteomes" id="UP000219338">
    <property type="component" value="Unassembled WGS sequence"/>
</dbReference>
<reference evidence="3" key="1">
    <citation type="journal article" date="2017" name="Nat. Ecol. Evol.">
        <title>Genome expansion and lineage-specific genetic innovations in the forest pathogenic fungi Armillaria.</title>
        <authorList>
            <person name="Sipos G."/>
            <person name="Prasanna A.N."/>
            <person name="Walter M.C."/>
            <person name="O'Connor E."/>
            <person name="Balint B."/>
            <person name="Krizsan K."/>
            <person name="Kiss B."/>
            <person name="Hess J."/>
            <person name="Varga T."/>
            <person name="Slot J."/>
            <person name="Riley R."/>
            <person name="Boka B."/>
            <person name="Rigling D."/>
            <person name="Barry K."/>
            <person name="Lee J."/>
            <person name="Mihaltcheva S."/>
            <person name="LaButti K."/>
            <person name="Lipzen A."/>
            <person name="Waldron R."/>
            <person name="Moloney N.M."/>
            <person name="Sperisen C."/>
            <person name="Kredics L."/>
            <person name="Vagvoelgyi C."/>
            <person name="Patrignani A."/>
            <person name="Fitzpatrick D."/>
            <person name="Nagy I."/>
            <person name="Doyle S."/>
            <person name="Anderson J.B."/>
            <person name="Grigoriev I.V."/>
            <person name="Gueldener U."/>
            <person name="Muensterkoetter M."/>
            <person name="Nagy L.G."/>
        </authorList>
    </citation>
    <scope>NUCLEOTIDE SEQUENCE [LARGE SCALE GENOMIC DNA]</scope>
    <source>
        <strain evidence="3">C18/9</strain>
    </source>
</reference>
<keyword evidence="1" id="KW-0812">Transmembrane</keyword>
<dbReference type="PANTHER" id="PTHR31274">
    <property type="entry name" value="PROTEIN ECM3"/>
    <property type="match status" value="1"/>
</dbReference>
<dbReference type="InterPro" id="IPR040254">
    <property type="entry name" value="Ecm3-like"/>
</dbReference>
<evidence type="ECO:0000313" key="3">
    <source>
        <dbReference type="Proteomes" id="UP000219338"/>
    </source>
</evidence>
<accession>A0A284RPB2</accession>
<sequence>MAAFFLRVQAELFAQPKDSDCEKADDEQAMDGKATEERWRPTLATSTQDCEVIRQFLSLYGSQCLSAYWLDTSSNDCIIPPLKELPDTAPPWSPAEFIGNMNVSMILILLGAPFACMEIPRPFTKIPLPALFWVSFSQLVLLCVIGVLLTQEPTHHGVVPKEALVKCFVAMLLSGTPSTVSQLIVTQVYAKDHDLDTPLMSLPVYL</sequence>
<feature type="transmembrane region" description="Helical" evidence="1">
    <location>
        <begin position="128"/>
        <end position="149"/>
    </location>
</feature>
<keyword evidence="1" id="KW-0472">Membrane</keyword>
<evidence type="ECO:0000313" key="2">
    <source>
        <dbReference type="EMBL" id="SJL10606.1"/>
    </source>
</evidence>
<dbReference type="OrthoDB" id="435607at2759"/>
<name>A0A284RPB2_ARMOS</name>
<dbReference type="EMBL" id="FUEG01000012">
    <property type="protein sequence ID" value="SJL10606.1"/>
    <property type="molecule type" value="Genomic_DNA"/>
</dbReference>
<dbReference type="STRING" id="47428.A0A284RPB2"/>
<keyword evidence="3" id="KW-1185">Reference proteome</keyword>
<proteinExistence type="predicted"/>
<gene>
    <name evidence="2" type="ORF">ARMOST_13996</name>
</gene>